<protein>
    <submittedName>
        <fullName evidence="2">Uncharacterized protein</fullName>
    </submittedName>
</protein>
<keyword evidence="3" id="KW-1185">Reference proteome</keyword>
<dbReference type="AlphaFoldDB" id="A0A143YA84"/>
<keyword evidence="1" id="KW-1133">Transmembrane helix</keyword>
<keyword evidence="1" id="KW-0472">Membrane</keyword>
<dbReference type="EMBL" id="FJNE01000001">
    <property type="protein sequence ID" value="CZQ83760.1"/>
    <property type="molecule type" value="Genomic_DNA"/>
</dbReference>
<reference evidence="2 3" key="1">
    <citation type="submission" date="2016-02" db="EMBL/GenBank/DDBJ databases">
        <authorList>
            <person name="Wen L."/>
            <person name="He K."/>
            <person name="Yang H."/>
        </authorList>
    </citation>
    <scope>NUCLEOTIDE SEQUENCE [LARGE SCALE GENOMIC DNA]</scope>
    <source>
        <strain evidence="2">Trichococcus palustris</strain>
    </source>
</reference>
<name>A0A143YA84_9LACT</name>
<dbReference type="Proteomes" id="UP000242754">
    <property type="component" value="Unassembled WGS sequence"/>
</dbReference>
<gene>
    <name evidence="2" type="ORF">Tpal_484</name>
</gene>
<evidence type="ECO:0000313" key="2">
    <source>
        <dbReference type="EMBL" id="CZQ83760.1"/>
    </source>
</evidence>
<organism evidence="2 3">
    <name type="scientific">Trichococcus palustris</name>
    <dbReference type="NCBI Taxonomy" id="140314"/>
    <lineage>
        <taxon>Bacteria</taxon>
        <taxon>Bacillati</taxon>
        <taxon>Bacillota</taxon>
        <taxon>Bacilli</taxon>
        <taxon>Lactobacillales</taxon>
        <taxon>Carnobacteriaceae</taxon>
        <taxon>Trichococcus</taxon>
    </lineage>
</organism>
<proteinExistence type="predicted"/>
<accession>A0A143YA84</accession>
<keyword evidence="1" id="KW-0812">Transmembrane</keyword>
<sequence length="34" mass="3925">MTGFEIVIIGLVAVILMGYLEILTLLDNKRRYKK</sequence>
<evidence type="ECO:0000313" key="3">
    <source>
        <dbReference type="Proteomes" id="UP000242754"/>
    </source>
</evidence>
<feature type="transmembrane region" description="Helical" evidence="1">
    <location>
        <begin position="6"/>
        <end position="26"/>
    </location>
</feature>
<evidence type="ECO:0000256" key="1">
    <source>
        <dbReference type="SAM" id="Phobius"/>
    </source>
</evidence>